<dbReference type="AlphaFoldDB" id="A0A1B1YFZ2"/>
<evidence type="ECO:0000313" key="3">
    <source>
        <dbReference type="Proteomes" id="UP000092971"/>
    </source>
</evidence>
<feature type="transmembrane region" description="Helical" evidence="1">
    <location>
        <begin position="107"/>
        <end position="127"/>
    </location>
</feature>
<keyword evidence="1" id="KW-0812">Transmembrane</keyword>
<evidence type="ECO:0008006" key="4">
    <source>
        <dbReference type="Google" id="ProtNLM"/>
    </source>
</evidence>
<feature type="transmembrane region" description="Helical" evidence="1">
    <location>
        <begin position="184"/>
        <end position="209"/>
    </location>
</feature>
<dbReference type="RefSeq" id="WP_015485147.1">
    <property type="nucleotide sequence ID" value="NZ_CP014672.1"/>
</dbReference>
<proteinExistence type="predicted"/>
<dbReference type="Proteomes" id="UP000092971">
    <property type="component" value="Chromosome"/>
</dbReference>
<evidence type="ECO:0000313" key="2">
    <source>
        <dbReference type="EMBL" id="ANW99678.1"/>
    </source>
</evidence>
<dbReference type="EMBL" id="CP014672">
    <property type="protein sequence ID" value="ANW99678.1"/>
    <property type="molecule type" value="Genomic_DNA"/>
</dbReference>
<organism evidence="2 3">
    <name type="scientific">Thermoclostridium stercorarium subsp. thermolacticum DSM 2910</name>
    <dbReference type="NCBI Taxonomy" id="1121336"/>
    <lineage>
        <taxon>Bacteria</taxon>
        <taxon>Bacillati</taxon>
        <taxon>Bacillota</taxon>
        <taxon>Clostridia</taxon>
        <taxon>Eubacteriales</taxon>
        <taxon>Oscillospiraceae</taxon>
        <taxon>Thermoclostridium</taxon>
    </lineage>
</organism>
<accession>A0A1B1YFZ2</accession>
<name>A0A1B1YFZ2_THEST</name>
<dbReference type="OrthoDB" id="10014374at2"/>
<protein>
    <recommendedName>
        <fullName evidence="4">Yip1 domain-containing protein</fullName>
    </recommendedName>
</protein>
<reference evidence="2 3" key="1">
    <citation type="submission" date="2016-02" db="EMBL/GenBank/DDBJ databases">
        <title>Comparison of Clostridium stercorarium subspecies using comparative genomics and transcriptomics.</title>
        <authorList>
            <person name="Schellenberg J."/>
            <person name="Thallinger G."/>
            <person name="Levin D.B."/>
            <person name="Zhang X."/>
            <person name="Alvare G."/>
            <person name="Fristensky B."/>
            <person name="Sparling R."/>
        </authorList>
    </citation>
    <scope>NUCLEOTIDE SEQUENCE [LARGE SCALE GENOMIC DNA]</scope>
    <source>
        <strain evidence="2 3">DSM 2910</strain>
    </source>
</reference>
<keyword evidence="1" id="KW-0472">Membrane</keyword>
<gene>
    <name evidence="2" type="ORF">CSTERTH_11845</name>
</gene>
<feature type="transmembrane region" description="Helical" evidence="1">
    <location>
        <begin position="24"/>
        <end position="43"/>
    </location>
</feature>
<feature type="transmembrane region" description="Helical" evidence="1">
    <location>
        <begin position="148"/>
        <end position="172"/>
    </location>
</feature>
<feature type="transmembrane region" description="Helical" evidence="1">
    <location>
        <begin position="64"/>
        <end position="87"/>
    </location>
</feature>
<keyword evidence="1" id="KW-1133">Transmembrane helix</keyword>
<sequence>MEQLKSGWDLFLLPRTWHKRLNDSLVSLLPGILLVGFFDVLVYRTRSIFLDFIIGSPAAKAGKALLFILTVAAVGFLDVLCAAWPIADLCRFIARKNNKFIIPGFNIILMKSYAYSHLLFYPVLLIYNPTGLQMEKLLDRNINPATRIIIIVLYVWSLLQIAVQPAILLRTVGIKSKLDFSEKLLVAVVMFIWLNLEGQAIMFIIELAYKLFASLYGMP</sequence>
<evidence type="ECO:0000256" key="1">
    <source>
        <dbReference type="SAM" id="Phobius"/>
    </source>
</evidence>